<evidence type="ECO:0000313" key="2">
    <source>
        <dbReference type="Proteomes" id="UP000594262"/>
    </source>
</evidence>
<name>A0A7M5V054_9CNID</name>
<dbReference type="AlphaFoldDB" id="A0A7M5V054"/>
<reference evidence="1" key="1">
    <citation type="submission" date="2021-01" db="UniProtKB">
        <authorList>
            <consortium name="EnsemblMetazoa"/>
        </authorList>
    </citation>
    <scope>IDENTIFICATION</scope>
</reference>
<organism evidence="1 2">
    <name type="scientific">Clytia hemisphaerica</name>
    <dbReference type="NCBI Taxonomy" id="252671"/>
    <lineage>
        <taxon>Eukaryota</taxon>
        <taxon>Metazoa</taxon>
        <taxon>Cnidaria</taxon>
        <taxon>Hydrozoa</taxon>
        <taxon>Hydroidolina</taxon>
        <taxon>Leptothecata</taxon>
        <taxon>Obeliida</taxon>
        <taxon>Clytiidae</taxon>
        <taxon>Clytia</taxon>
    </lineage>
</organism>
<keyword evidence="2" id="KW-1185">Reference proteome</keyword>
<sequence length="155" mass="18014">MDPNQEIDEIVEEVKATARGFNKEGYSSATKEQELLILFKSLPSNSKHKDGLSPMLKQRLDEIDWPDSSLLDINVLKKRKCTQDKLLENITDELKPEMIAELEKTTSNKIIIIALRTAIDRFRFELVSWKAKVKKKATTCKQRFIFRRKQSQCTK</sequence>
<accession>A0A7M5V054</accession>
<protein>
    <submittedName>
        <fullName evidence="1">Uncharacterized protein</fullName>
    </submittedName>
</protein>
<evidence type="ECO:0000313" key="1">
    <source>
        <dbReference type="EnsemblMetazoa" id="CLYHEMP004089.1"/>
    </source>
</evidence>
<dbReference type="EnsemblMetazoa" id="CLYHEMT004089.1">
    <property type="protein sequence ID" value="CLYHEMP004089.1"/>
    <property type="gene ID" value="CLYHEMG004089"/>
</dbReference>
<proteinExistence type="predicted"/>
<dbReference type="Proteomes" id="UP000594262">
    <property type="component" value="Unplaced"/>
</dbReference>